<accession>A0A2P5VRW6</accession>
<dbReference type="InterPro" id="IPR039294">
    <property type="entry name" value="EIF1AD"/>
</dbReference>
<dbReference type="SUPFAM" id="SSF50249">
    <property type="entry name" value="Nucleic acid-binding proteins"/>
    <property type="match status" value="1"/>
</dbReference>
<evidence type="ECO:0000313" key="3">
    <source>
        <dbReference type="EMBL" id="PPR81563.1"/>
    </source>
</evidence>
<dbReference type="InterPro" id="IPR001253">
    <property type="entry name" value="TIF_eIF-1A"/>
</dbReference>
<organism evidence="3 4">
    <name type="scientific">Gossypium barbadense</name>
    <name type="common">Sea Island cotton</name>
    <name type="synonym">Hibiscus barbadensis</name>
    <dbReference type="NCBI Taxonomy" id="3634"/>
    <lineage>
        <taxon>Eukaryota</taxon>
        <taxon>Viridiplantae</taxon>
        <taxon>Streptophyta</taxon>
        <taxon>Embryophyta</taxon>
        <taxon>Tracheophyta</taxon>
        <taxon>Spermatophyta</taxon>
        <taxon>Magnoliopsida</taxon>
        <taxon>eudicotyledons</taxon>
        <taxon>Gunneridae</taxon>
        <taxon>Pentapetalae</taxon>
        <taxon>rosids</taxon>
        <taxon>malvids</taxon>
        <taxon>Malvales</taxon>
        <taxon>Malvaceae</taxon>
        <taxon>Malvoideae</taxon>
        <taxon>Gossypium</taxon>
    </lineage>
</organism>
<protein>
    <recommendedName>
        <fullName evidence="5">S1-like domain-containing protein</fullName>
    </recommendedName>
</protein>
<feature type="region of interest" description="Disordered" evidence="2">
    <location>
        <begin position="120"/>
        <end position="189"/>
    </location>
</feature>
<dbReference type="PANTHER" id="PTHR21641">
    <property type="entry name" value="TRANSLATION INITIATION FACTOR-RELATED"/>
    <property type="match status" value="1"/>
</dbReference>
<dbReference type="PANTHER" id="PTHR21641:SF0">
    <property type="entry name" value="RNA-BINDING PROTEIN EIF1AD-RELATED"/>
    <property type="match status" value="1"/>
</dbReference>
<evidence type="ECO:0000313" key="4">
    <source>
        <dbReference type="Proteomes" id="UP000239757"/>
    </source>
</evidence>
<reference evidence="3 4" key="1">
    <citation type="submission" date="2015-01" db="EMBL/GenBank/DDBJ databases">
        <title>Genome of allotetraploid Gossypium barbadense reveals genomic plasticity and fiber elongation in cotton evolution.</title>
        <authorList>
            <person name="Chen X."/>
            <person name="Liu X."/>
            <person name="Zhao B."/>
            <person name="Zheng H."/>
            <person name="Hu Y."/>
            <person name="Lu G."/>
            <person name="Yang C."/>
            <person name="Chen J."/>
            <person name="Shan C."/>
            <person name="Zhang L."/>
            <person name="Zhou Y."/>
            <person name="Wang L."/>
            <person name="Guo W."/>
            <person name="Bai Y."/>
            <person name="Ruan J."/>
            <person name="Shangguan X."/>
            <person name="Mao Y."/>
            <person name="Jiang J."/>
            <person name="Zhu Y."/>
            <person name="Lei J."/>
            <person name="Kang H."/>
            <person name="Chen S."/>
            <person name="He X."/>
            <person name="Wang R."/>
            <person name="Wang Y."/>
            <person name="Chen J."/>
            <person name="Wang L."/>
            <person name="Yu S."/>
            <person name="Wang B."/>
            <person name="Wei J."/>
            <person name="Song S."/>
            <person name="Lu X."/>
            <person name="Gao Z."/>
            <person name="Gu W."/>
            <person name="Deng X."/>
            <person name="Ma D."/>
            <person name="Wang S."/>
            <person name="Liang W."/>
            <person name="Fang L."/>
            <person name="Cai C."/>
            <person name="Zhu X."/>
            <person name="Zhou B."/>
            <person name="Zhang Y."/>
            <person name="Chen Z."/>
            <person name="Xu S."/>
            <person name="Zhu R."/>
            <person name="Wang S."/>
            <person name="Zhang T."/>
            <person name="Zhao G."/>
        </authorList>
    </citation>
    <scope>NUCLEOTIDE SEQUENCE [LARGE SCALE GENOMIC DNA]</scope>
    <source>
        <strain evidence="4">cv. Xinhai21</strain>
        <tissue evidence="3">Leaf</tissue>
    </source>
</reference>
<sequence length="189" mass="20819">MKGGRKNLKRAAKDQILNLQHGQSVMQVLSLRGSNLIEVIDARGQKSLALFPAKFQKSMWIKRDSCSSLGVNLGSFVVVDESGKEKALESGCKVACIVSQVLFYDQVRALQKSPEWPEIFKSSNLDDSNENDGGATSESLERDTTPIEVNDEIESSDEDGLPPLEANLNRIRPFELQSDRESDSGSDTD</sequence>
<dbReference type="InterPro" id="IPR012340">
    <property type="entry name" value="NA-bd_OB-fold"/>
</dbReference>
<dbReference type="Gene3D" id="2.40.50.140">
    <property type="entry name" value="Nucleic acid-binding proteins"/>
    <property type="match status" value="1"/>
</dbReference>
<proteinExistence type="predicted"/>
<dbReference type="GO" id="GO:0003723">
    <property type="term" value="F:RNA binding"/>
    <property type="evidence" value="ECO:0007669"/>
    <property type="project" value="UniProtKB-KW"/>
</dbReference>
<name>A0A2P5VRW6_GOSBA</name>
<dbReference type="GO" id="GO:0005634">
    <property type="term" value="C:nucleus"/>
    <property type="evidence" value="ECO:0007669"/>
    <property type="project" value="TreeGrafter"/>
</dbReference>
<dbReference type="EMBL" id="KZ671256">
    <property type="protein sequence ID" value="PPR81563.1"/>
    <property type="molecule type" value="Genomic_DNA"/>
</dbReference>
<dbReference type="SMART" id="SM00652">
    <property type="entry name" value="eIF1a"/>
    <property type="match status" value="1"/>
</dbReference>
<evidence type="ECO:0008006" key="5">
    <source>
        <dbReference type="Google" id="ProtNLM"/>
    </source>
</evidence>
<evidence type="ECO:0000256" key="1">
    <source>
        <dbReference type="ARBA" id="ARBA00022884"/>
    </source>
</evidence>
<dbReference type="Proteomes" id="UP000239757">
    <property type="component" value="Unassembled WGS sequence"/>
</dbReference>
<keyword evidence="1" id="KW-0694">RNA-binding</keyword>
<dbReference type="AlphaFoldDB" id="A0A2P5VRW6"/>
<evidence type="ECO:0000256" key="2">
    <source>
        <dbReference type="SAM" id="MobiDB-lite"/>
    </source>
</evidence>
<dbReference type="GO" id="GO:0003743">
    <property type="term" value="F:translation initiation factor activity"/>
    <property type="evidence" value="ECO:0007669"/>
    <property type="project" value="InterPro"/>
</dbReference>
<dbReference type="OrthoDB" id="1738325at2759"/>
<feature type="compositionally biased region" description="Acidic residues" evidence="2">
    <location>
        <begin position="149"/>
        <end position="160"/>
    </location>
</feature>
<gene>
    <name evidence="3" type="ORF">GOBAR_AA39148</name>
</gene>